<organism evidence="4 5">
    <name type="scientific">Rhodococcus opacus</name>
    <name type="common">Nocardia opaca</name>
    <dbReference type="NCBI Taxonomy" id="37919"/>
    <lineage>
        <taxon>Bacteria</taxon>
        <taxon>Bacillati</taxon>
        <taxon>Actinomycetota</taxon>
        <taxon>Actinomycetes</taxon>
        <taxon>Mycobacteriales</taxon>
        <taxon>Nocardiaceae</taxon>
        <taxon>Rhodococcus</taxon>
    </lineage>
</organism>
<protein>
    <submittedName>
        <fullName evidence="4">TetR family transcriptional regulator</fullName>
    </submittedName>
</protein>
<dbReference type="InterPro" id="IPR001647">
    <property type="entry name" value="HTH_TetR"/>
</dbReference>
<accession>A0A076ET35</accession>
<proteinExistence type="predicted"/>
<dbReference type="PANTHER" id="PTHR30328:SF54">
    <property type="entry name" value="HTH-TYPE TRANSCRIPTIONAL REPRESSOR SCO4008"/>
    <property type="match status" value="1"/>
</dbReference>
<dbReference type="InterPro" id="IPR041474">
    <property type="entry name" value="NicS_C"/>
</dbReference>
<dbReference type="SUPFAM" id="SSF48498">
    <property type="entry name" value="Tetracyclin repressor-like, C-terminal domain"/>
    <property type="match status" value="1"/>
</dbReference>
<evidence type="ECO:0000256" key="2">
    <source>
        <dbReference type="PROSITE-ProRule" id="PRU00335"/>
    </source>
</evidence>
<evidence type="ECO:0000313" key="4">
    <source>
        <dbReference type="EMBL" id="AII08303.1"/>
    </source>
</evidence>
<dbReference type="PRINTS" id="PR00455">
    <property type="entry name" value="HTHTETR"/>
</dbReference>
<dbReference type="InterPro" id="IPR009057">
    <property type="entry name" value="Homeodomain-like_sf"/>
</dbReference>
<dbReference type="SUPFAM" id="SSF46689">
    <property type="entry name" value="Homeodomain-like"/>
    <property type="match status" value="1"/>
</dbReference>
<keyword evidence="1 2" id="KW-0238">DNA-binding</keyword>
<dbReference type="AlphaFoldDB" id="A0A076ET35"/>
<dbReference type="EMBL" id="CP008947">
    <property type="protein sequence ID" value="AII08303.1"/>
    <property type="molecule type" value="Genomic_DNA"/>
</dbReference>
<dbReference type="PROSITE" id="PS50977">
    <property type="entry name" value="HTH_TETR_2"/>
    <property type="match status" value="1"/>
</dbReference>
<dbReference type="Pfam" id="PF00440">
    <property type="entry name" value="TetR_N"/>
    <property type="match status" value="1"/>
</dbReference>
<dbReference type="Gene3D" id="1.10.357.10">
    <property type="entry name" value="Tetracycline Repressor, domain 2"/>
    <property type="match status" value="1"/>
</dbReference>
<reference evidence="4 5" key="1">
    <citation type="submission" date="2014-07" db="EMBL/GenBank/DDBJ databases">
        <title>Genome Sequence of Rhodococcus opacus Strain R7, a Biodegrader of Mono- and Polycyclic Aromatic Hydrocarbons.</title>
        <authorList>
            <person name="Di Gennaro P."/>
            <person name="Zampolli J."/>
            <person name="Presti I."/>
            <person name="Cappelletti M."/>
            <person name="D'Ursi P."/>
            <person name="Orro A."/>
            <person name="Mezzelani A."/>
            <person name="Milanesi L."/>
        </authorList>
    </citation>
    <scope>NUCLEOTIDE SEQUENCE [LARGE SCALE GENOMIC DNA]</scope>
    <source>
        <strain evidence="4 5">R7</strain>
    </source>
</reference>
<gene>
    <name evidence="4" type="ORF">EP51_28260</name>
</gene>
<dbReference type="InterPro" id="IPR050109">
    <property type="entry name" value="HTH-type_TetR-like_transc_reg"/>
</dbReference>
<evidence type="ECO:0000313" key="5">
    <source>
        <dbReference type="Proteomes" id="UP000028488"/>
    </source>
</evidence>
<name>A0A076ET35_RHOOP</name>
<dbReference type="Pfam" id="PF17938">
    <property type="entry name" value="TetR_C_29"/>
    <property type="match status" value="1"/>
</dbReference>
<dbReference type="PANTHER" id="PTHR30328">
    <property type="entry name" value="TRANSCRIPTIONAL REPRESSOR"/>
    <property type="match status" value="1"/>
</dbReference>
<dbReference type="Proteomes" id="UP000028488">
    <property type="component" value="Chromosome"/>
</dbReference>
<feature type="DNA-binding region" description="H-T-H motif" evidence="2">
    <location>
        <begin position="35"/>
        <end position="54"/>
    </location>
</feature>
<evidence type="ECO:0000259" key="3">
    <source>
        <dbReference type="PROSITE" id="PS50977"/>
    </source>
</evidence>
<dbReference type="RefSeq" id="WP_128642328.1">
    <property type="nucleotide sequence ID" value="NZ_CP008947.1"/>
</dbReference>
<dbReference type="GO" id="GO:0006355">
    <property type="term" value="P:regulation of DNA-templated transcription"/>
    <property type="evidence" value="ECO:0007669"/>
    <property type="project" value="UniProtKB-ARBA"/>
</dbReference>
<dbReference type="InterPro" id="IPR036271">
    <property type="entry name" value="Tet_transcr_reg_TetR-rel_C_sf"/>
</dbReference>
<dbReference type="eggNOG" id="COG1309">
    <property type="taxonomic scope" value="Bacteria"/>
</dbReference>
<feature type="domain" description="HTH tetR-type" evidence="3">
    <location>
        <begin position="12"/>
        <end position="72"/>
    </location>
</feature>
<sequence length="217" mass="24606">MPTGVTRKRDKERTREEILDTATEVFARMGYTGATLDQIAERTGTAKRMVYYYFGGKEQLFIAVLERAYLGLQVAEEGLDVDQLDPVSAIRSITGLLYDHHDKNPYMLKLVGIENVHQAEHLVKSELLSNLRTPAIDVIDRVLKKGQAQGVFVRHVDPLDVHMLISAYCVFRVANRYTFRALFGRDLRDPDYRDHYRAMIGDLIVSYLTTGAAPGMP</sequence>
<dbReference type="GO" id="GO:0003677">
    <property type="term" value="F:DNA binding"/>
    <property type="evidence" value="ECO:0007669"/>
    <property type="project" value="UniProtKB-UniRule"/>
</dbReference>
<evidence type="ECO:0000256" key="1">
    <source>
        <dbReference type="ARBA" id="ARBA00023125"/>
    </source>
</evidence>